<evidence type="ECO:0000256" key="1">
    <source>
        <dbReference type="SAM" id="MobiDB-lite"/>
    </source>
</evidence>
<keyword evidence="4" id="KW-1185">Reference proteome</keyword>
<gene>
    <name evidence="3" type="ORF">DMA12_33800</name>
</gene>
<evidence type="ECO:0000256" key="2">
    <source>
        <dbReference type="SAM" id="SignalP"/>
    </source>
</evidence>
<proteinExistence type="predicted"/>
<comment type="caution">
    <text evidence="3">The sequence shown here is derived from an EMBL/GenBank/DDBJ whole genome shotgun (WGS) entry which is preliminary data.</text>
</comment>
<feature type="compositionally biased region" description="Low complexity" evidence="1">
    <location>
        <begin position="72"/>
        <end position="83"/>
    </location>
</feature>
<protein>
    <recommendedName>
        <fullName evidence="5">Serine/threonine protein kinase</fullName>
    </recommendedName>
</protein>
<feature type="region of interest" description="Disordered" evidence="1">
    <location>
        <begin position="27"/>
        <end position="83"/>
    </location>
</feature>
<dbReference type="EMBL" id="QHHU01000060">
    <property type="protein sequence ID" value="RSM38217.1"/>
    <property type="molecule type" value="Genomic_DNA"/>
</dbReference>
<dbReference type="AlphaFoldDB" id="A0A428W5D5"/>
<feature type="signal peptide" evidence="2">
    <location>
        <begin position="1"/>
        <end position="23"/>
    </location>
</feature>
<feature type="compositionally biased region" description="Low complexity" evidence="1">
    <location>
        <begin position="39"/>
        <end position="56"/>
    </location>
</feature>
<name>A0A428W5D5_AMYBA</name>
<evidence type="ECO:0000313" key="4">
    <source>
        <dbReference type="Proteomes" id="UP000286716"/>
    </source>
</evidence>
<accession>A0A428W5D5</accession>
<evidence type="ECO:0008006" key="5">
    <source>
        <dbReference type="Google" id="ProtNLM"/>
    </source>
</evidence>
<keyword evidence="2" id="KW-0732">Signal</keyword>
<reference evidence="3 4" key="1">
    <citation type="submission" date="2018-05" db="EMBL/GenBank/DDBJ databases">
        <title>Evolution of GPA BGCs.</title>
        <authorList>
            <person name="Waglechner N."/>
            <person name="Wright G.D."/>
        </authorList>
    </citation>
    <scope>NUCLEOTIDE SEQUENCE [LARGE SCALE GENOMIC DNA]</scope>
    <source>
        <strain evidence="3 4">DSM 5908</strain>
    </source>
</reference>
<sequence>MLLALSCAGVVVAILLVAAAVRPAEPDRAPLVTGPPPLTSVATTATSAPPKTARAAGPETTKERRPRAKASGVPRGVTTTGRG</sequence>
<organism evidence="3 4">
    <name type="scientific">Amycolatopsis balhimycina DSM 5908</name>
    <dbReference type="NCBI Taxonomy" id="1081091"/>
    <lineage>
        <taxon>Bacteria</taxon>
        <taxon>Bacillati</taxon>
        <taxon>Actinomycetota</taxon>
        <taxon>Actinomycetes</taxon>
        <taxon>Pseudonocardiales</taxon>
        <taxon>Pseudonocardiaceae</taxon>
        <taxon>Amycolatopsis</taxon>
    </lineage>
</organism>
<dbReference type="Proteomes" id="UP000286716">
    <property type="component" value="Unassembled WGS sequence"/>
</dbReference>
<feature type="chain" id="PRO_5039310262" description="Serine/threonine protein kinase" evidence="2">
    <location>
        <begin position="24"/>
        <end position="83"/>
    </location>
</feature>
<evidence type="ECO:0000313" key="3">
    <source>
        <dbReference type="EMBL" id="RSM38217.1"/>
    </source>
</evidence>